<evidence type="ECO:0000256" key="1">
    <source>
        <dbReference type="ARBA" id="ARBA00004651"/>
    </source>
</evidence>
<feature type="domain" description="ABC transmembrane type-1" evidence="9">
    <location>
        <begin position="88"/>
        <end position="300"/>
    </location>
</feature>
<evidence type="ECO:0000256" key="2">
    <source>
        <dbReference type="ARBA" id="ARBA00022448"/>
    </source>
</evidence>
<keyword evidence="4 7" id="KW-0812">Transmembrane</keyword>
<proteinExistence type="inferred from homology"/>
<dbReference type="EMBL" id="JAEHOH010000007">
    <property type="protein sequence ID" value="MBK0418656.1"/>
    <property type="molecule type" value="Genomic_DNA"/>
</dbReference>
<dbReference type="Pfam" id="PF00528">
    <property type="entry name" value="BPD_transp_1"/>
    <property type="match status" value="1"/>
</dbReference>
<dbReference type="PANTHER" id="PTHR43005">
    <property type="entry name" value="BLR7065 PROTEIN"/>
    <property type="match status" value="1"/>
</dbReference>
<feature type="region of interest" description="Disordered" evidence="8">
    <location>
        <begin position="1"/>
        <end position="20"/>
    </location>
</feature>
<protein>
    <submittedName>
        <fullName evidence="10">Sugar ABC transporter permease</fullName>
    </submittedName>
</protein>
<comment type="similarity">
    <text evidence="7">Belongs to the binding-protein-dependent transport system permease family.</text>
</comment>
<keyword evidence="3" id="KW-1003">Cell membrane</keyword>
<keyword evidence="6 7" id="KW-0472">Membrane</keyword>
<dbReference type="AlphaFoldDB" id="A0A934UUP8"/>
<dbReference type="RefSeq" id="WP_200114823.1">
    <property type="nucleotide sequence ID" value="NZ_JAEHOH010000007.1"/>
</dbReference>
<sequence>MADKLHTSAHPVVAPPGSSRSRRFFSGPAPWLIPSILVLLIVSLYPLIFAVFNSFRFYNLGVSVEPGGFVGFANYARALGDPDFLGAIVNTLTFCIVVTAVEMVLGVALALLLRERLVGVGVARAILIMPVAIAPAIAGLTFRSMYTSGTGLVPAVMEKLGIHVPEAGILGDPASAMPALMITDIWQWTPFVALIALAALQGVPQDVVEAARVDGAGGFRILSSITLPMIGTALATVALLRFIQSFNVFDIIYVQTRGGPGGSTTTVGFEIFMAGLNSYNIGFASALTMLASIIVGVFINVYFVVSNRKGRTRNV</sequence>
<evidence type="ECO:0000256" key="4">
    <source>
        <dbReference type="ARBA" id="ARBA00022692"/>
    </source>
</evidence>
<feature type="transmembrane region" description="Helical" evidence="7">
    <location>
        <begin position="185"/>
        <end position="203"/>
    </location>
</feature>
<evidence type="ECO:0000259" key="9">
    <source>
        <dbReference type="PROSITE" id="PS50928"/>
    </source>
</evidence>
<organism evidence="10 11">
    <name type="scientific">Leucobacter chromiisoli</name>
    <dbReference type="NCBI Taxonomy" id="2796471"/>
    <lineage>
        <taxon>Bacteria</taxon>
        <taxon>Bacillati</taxon>
        <taxon>Actinomycetota</taxon>
        <taxon>Actinomycetes</taxon>
        <taxon>Micrococcales</taxon>
        <taxon>Microbacteriaceae</taxon>
        <taxon>Leucobacter</taxon>
    </lineage>
</organism>
<evidence type="ECO:0000256" key="8">
    <source>
        <dbReference type="SAM" id="MobiDB-lite"/>
    </source>
</evidence>
<dbReference type="CDD" id="cd06261">
    <property type="entry name" value="TM_PBP2"/>
    <property type="match status" value="1"/>
</dbReference>
<feature type="transmembrane region" description="Helical" evidence="7">
    <location>
        <begin position="125"/>
        <end position="146"/>
    </location>
</feature>
<dbReference type="PANTHER" id="PTHR43005:SF1">
    <property type="entry name" value="SPERMIDINE_PUTRESCINE TRANSPORT SYSTEM PERMEASE PROTEIN"/>
    <property type="match status" value="1"/>
</dbReference>
<keyword evidence="5 7" id="KW-1133">Transmembrane helix</keyword>
<dbReference type="Gene3D" id="1.10.3720.10">
    <property type="entry name" value="MetI-like"/>
    <property type="match status" value="1"/>
</dbReference>
<dbReference type="GO" id="GO:0005886">
    <property type="term" value="C:plasma membrane"/>
    <property type="evidence" value="ECO:0007669"/>
    <property type="project" value="UniProtKB-SubCell"/>
</dbReference>
<feature type="transmembrane region" description="Helical" evidence="7">
    <location>
        <begin position="281"/>
        <end position="305"/>
    </location>
</feature>
<dbReference type="Proteomes" id="UP000608530">
    <property type="component" value="Unassembled WGS sequence"/>
</dbReference>
<evidence type="ECO:0000313" key="10">
    <source>
        <dbReference type="EMBL" id="MBK0418656.1"/>
    </source>
</evidence>
<keyword evidence="2 7" id="KW-0813">Transport</keyword>
<evidence type="ECO:0000256" key="3">
    <source>
        <dbReference type="ARBA" id="ARBA00022475"/>
    </source>
</evidence>
<comment type="subcellular location">
    <subcellularLocation>
        <location evidence="1 7">Cell membrane</location>
        <topology evidence="1 7">Multi-pass membrane protein</topology>
    </subcellularLocation>
</comment>
<evidence type="ECO:0000256" key="7">
    <source>
        <dbReference type="RuleBase" id="RU363032"/>
    </source>
</evidence>
<comment type="caution">
    <text evidence="10">The sequence shown here is derived from an EMBL/GenBank/DDBJ whole genome shotgun (WGS) entry which is preliminary data.</text>
</comment>
<evidence type="ECO:0000256" key="5">
    <source>
        <dbReference type="ARBA" id="ARBA00022989"/>
    </source>
</evidence>
<reference evidence="10" key="1">
    <citation type="submission" date="2020-12" db="EMBL/GenBank/DDBJ databases">
        <title>Leucobacter sp. CAS1, isolated from Chromium sludge.</title>
        <authorList>
            <person name="Xu Z."/>
        </authorList>
    </citation>
    <scope>NUCLEOTIDE SEQUENCE</scope>
    <source>
        <strain evidence="10">CSA1</strain>
    </source>
</reference>
<feature type="transmembrane region" description="Helical" evidence="7">
    <location>
        <begin position="224"/>
        <end position="243"/>
    </location>
</feature>
<dbReference type="PROSITE" id="PS50928">
    <property type="entry name" value="ABC_TM1"/>
    <property type="match status" value="1"/>
</dbReference>
<accession>A0A934UUP8</accession>
<keyword evidence="11" id="KW-1185">Reference proteome</keyword>
<feature type="transmembrane region" description="Helical" evidence="7">
    <location>
        <begin position="29"/>
        <end position="52"/>
    </location>
</feature>
<dbReference type="InterPro" id="IPR035906">
    <property type="entry name" value="MetI-like_sf"/>
</dbReference>
<name>A0A934UUP8_9MICO</name>
<gene>
    <name evidence="10" type="ORF">JD276_06360</name>
</gene>
<feature type="transmembrane region" description="Helical" evidence="7">
    <location>
        <begin position="84"/>
        <end position="113"/>
    </location>
</feature>
<evidence type="ECO:0000256" key="6">
    <source>
        <dbReference type="ARBA" id="ARBA00023136"/>
    </source>
</evidence>
<dbReference type="SUPFAM" id="SSF161098">
    <property type="entry name" value="MetI-like"/>
    <property type="match status" value="1"/>
</dbReference>
<evidence type="ECO:0000313" key="11">
    <source>
        <dbReference type="Proteomes" id="UP000608530"/>
    </source>
</evidence>
<dbReference type="GO" id="GO:0055085">
    <property type="term" value="P:transmembrane transport"/>
    <property type="evidence" value="ECO:0007669"/>
    <property type="project" value="InterPro"/>
</dbReference>
<dbReference type="InterPro" id="IPR000515">
    <property type="entry name" value="MetI-like"/>
</dbReference>